<evidence type="ECO:0000256" key="7">
    <source>
        <dbReference type="ARBA" id="ARBA00023235"/>
    </source>
</evidence>
<keyword evidence="10" id="KW-0963">Cytoplasm</keyword>
<dbReference type="SUPFAM" id="SSF109998">
    <property type="entry name" value="Triger factor/SurA peptide-binding domain-like"/>
    <property type="match status" value="1"/>
</dbReference>
<keyword evidence="6 10" id="KW-0143">Chaperone</keyword>
<comment type="similarity">
    <text evidence="2 10 12">Belongs to the FKBP-type PPIase family. Tig subfamily.</text>
</comment>
<keyword evidence="10 12" id="KW-0131">Cell cycle</keyword>
<comment type="caution">
    <text evidence="15">The sequence shown here is derived from an EMBL/GenBank/DDBJ whole genome shotgun (WGS) entry which is preliminary data.</text>
</comment>
<dbReference type="EC" id="5.2.1.8" evidence="3 10"/>
<evidence type="ECO:0000313" key="15">
    <source>
        <dbReference type="EMBL" id="MDN3589259.1"/>
    </source>
</evidence>
<dbReference type="InterPro" id="IPR008881">
    <property type="entry name" value="Trigger_fac_ribosome-bd_bac"/>
</dbReference>
<dbReference type="PIRSF" id="PIRSF003095">
    <property type="entry name" value="Trigger_factor"/>
    <property type="match status" value="1"/>
</dbReference>
<dbReference type="HAMAP" id="MF_00303">
    <property type="entry name" value="Trigger_factor_Tig"/>
    <property type="match status" value="1"/>
</dbReference>
<dbReference type="PANTHER" id="PTHR30560:SF3">
    <property type="entry name" value="TRIGGER FACTOR-LIKE PROTEIN TIG, CHLOROPLASTIC"/>
    <property type="match status" value="1"/>
</dbReference>
<feature type="domain" description="PPIase FKBP-type" evidence="14">
    <location>
        <begin position="171"/>
        <end position="253"/>
    </location>
</feature>
<evidence type="ECO:0000256" key="2">
    <source>
        <dbReference type="ARBA" id="ARBA00005464"/>
    </source>
</evidence>
<evidence type="ECO:0000256" key="12">
    <source>
        <dbReference type="RuleBase" id="RU003914"/>
    </source>
</evidence>
<keyword evidence="10 12" id="KW-0132">Cell division</keyword>
<dbReference type="PANTHER" id="PTHR30560">
    <property type="entry name" value="TRIGGER FACTOR CHAPERONE AND PEPTIDYL-PROLYL CIS/TRANS ISOMERASE"/>
    <property type="match status" value="1"/>
</dbReference>
<sequence>MQVTETLSEGLKREFQVSLAAQELEERLNSELSTLKDKAQIKGFRPGKVPVAHLRKLYGRSVMADVLQNAVNEANQKIVQDNNLKLALEPKVEFPGEQSVVERALDAKADLSFNVALEVLPTFELADLSDVSLTKLVAKPSDTEVDEAITRMASSNRSFTARDEGAAAETGDRVTIDFVGRIDGVAFEGGTGEGIDLELGSGQFIPGFEDQLVGAKVGESRVVKSTFPEAYGAEALAGKDAEFDVTVKAIQAPGETKIDDELAKGFGMESLDKLKEAVATAIGSDFEAQSRRKLKKELLDALDTKYAFELPPSLVHQEFAAVWAQVEQDLKTRGKTFADEDTTEEKATAEYRKIAERRVRLGLVLAQVGETADIRVSDDEVNQALIARVRQFPGQEQQVWDFYRKNAQALAELRAPIFEEKVVDHVLGQVKLVEEPVSKEALFNDEDEAEEGSKGASKAASSKDETNSAGNDEALPAVAKAD</sequence>
<comment type="catalytic activity">
    <reaction evidence="1 10 11">
        <text>[protein]-peptidylproline (omega=180) = [protein]-peptidylproline (omega=0)</text>
        <dbReference type="Rhea" id="RHEA:16237"/>
        <dbReference type="Rhea" id="RHEA-COMP:10747"/>
        <dbReference type="Rhea" id="RHEA-COMP:10748"/>
        <dbReference type="ChEBI" id="CHEBI:83833"/>
        <dbReference type="ChEBI" id="CHEBI:83834"/>
        <dbReference type="EC" id="5.2.1.8"/>
    </reaction>
</comment>
<dbReference type="InterPro" id="IPR037041">
    <property type="entry name" value="Trigger_fac_C_sf"/>
</dbReference>
<evidence type="ECO:0000256" key="5">
    <source>
        <dbReference type="ARBA" id="ARBA00023110"/>
    </source>
</evidence>
<comment type="subcellular location">
    <subcellularLocation>
        <location evidence="10">Cytoplasm</location>
    </subcellularLocation>
    <text evidence="10">About half TF is bound to the ribosome near the polypeptide exit tunnel while the other half is free in the cytoplasm.</text>
</comment>
<dbReference type="InterPro" id="IPR036611">
    <property type="entry name" value="Trigger_fac_ribosome-bd_sf"/>
</dbReference>
<organism evidence="15 16">
    <name type="scientific">Methylobacterium adhaesivum</name>
    <dbReference type="NCBI Taxonomy" id="333297"/>
    <lineage>
        <taxon>Bacteria</taxon>
        <taxon>Pseudomonadati</taxon>
        <taxon>Pseudomonadota</taxon>
        <taxon>Alphaproteobacteria</taxon>
        <taxon>Hyphomicrobiales</taxon>
        <taxon>Methylobacteriaceae</taxon>
        <taxon>Methylobacterium</taxon>
    </lineage>
</organism>
<dbReference type="SUPFAM" id="SSF102735">
    <property type="entry name" value="Trigger factor ribosome-binding domain"/>
    <property type="match status" value="1"/>
</dbReference>
<name>A0ABT8BBS2_9HYPH</name>
<evidence type="ECO:0000256" key="8">
    <source>
        <dbReference type="ARBA" id="ARBA00024849"/>
    </source>
</evidence>
<comment type="function">
    <text evidence="8 10">Involved in protein export. Acts as a chaperone by maintaining the newly synthesized protein in an open conformation. Functions as a peptidyl-prolyl cis-trans isomerase.</text>
</comment>
<dbReference type="InterPro" id="IPR001179">
    <property type="entry name" value="PPIase_FKBP_dom"/>
</dbReference>
<keyword evidence="7 10" id="KW-0413">Isomerase</keyword>
<dbReference type="Gene3D" id="3.30.70.1050">
    <property type="entry name" value="Trigger factor ribosome-binding domain"/>
    <property type="match status" value="1"/>
</dbReference>
<evidence type="ECO:0000256" key="1">
    <source>
        <dbReference type="ARBA" id="ARBA00000971"/>
    </source>
</evidence>
<evidence type="ECO:0000313" key="16">
    <source>
        <dbReference type="Proteomes" id="UP001224644"/>
    </source>
</evidence>
<dbReference type="Proteomes" id="UP001224644">
    <property type="component" value="Unassembled WGS sequence"/>
</dbReference>
<dbReference type="NCBIfam" id="TIGR00115">
    <property type="entry name" value="tig"/>
    <property type="match status" value="1"/>
</dbReference>
<dbReference type="Pfam" id="PF00254">
    <property type="entry name" value="FKBP_C"/>
    <property type="match status" value="1"/>
</dbReference>
<dbReference type="InterPro" id="IPR005215">
    <property type="entry name" value="Trig_fac"/>
</dbReference>
<evidence type="ECO:0000256" key="13">
    <source>
        <dbReference type="SAM" id="MobiDB-lite"/>
    </source>
</evidence>
<evidence type="ECO:0000256" key="6">
    <source>
        <dbReference type="ARBA" id="ARBA00023186"/>
    </source>
</evidence>
<gene>
    <name evidence="10 15" type="primary">tig</name>
    <name evidence="15" type="ORF">QWZ12_01400</name>
</gene>
<dbReference type="PROSITE" id="PS50059">
    <property type="entry name" value="FKBP_PPIASE"/>
    <property type="match status" value="1"/>
</dbReference>
<feature type="region of interest" description="Disordered" evidence="13">
    <location>
        <begin position="438"/>
        <end position="482"/>
    </location>
</feature>
<dbReference type="InterPro" id="IPR046357">
    <property type="entry name" value="PPIase_dom_sf"/>
</dbReference>
<comment type="domain">
    <text evidence="10">Consists of 3 domains; the N-terminus binds the ribosome, the middle domain has PPIase activity, while the C-terminus has intrinsic chaperone activity on its own.</text>
</comment>
<reference evidence="16" key="1">
    <citation type="journal article" date="2019" name="Int. J. Syst. Evol. Microbiol.">
        <title>The Global Catalogue of Microorganisms (GCM) 10K type strain sequencing project: providing services to taxonomists for standard genome sequencing and annotation.</title>
        <authorList>
            <consortium name="The Broad Institute Genomics Platform"/>
            <consortium name="The Broad Institute Genome Sequencing Center for Infectious Disease"/>
            <person name="Wu L."/>
            <person name="Ma J."/>
        </authorList>
    </citation>
    <scope>NUCLEOTIDE SEQUENCE [LARGE SCALE GENOMIC DNA]</scope>
    <source>
        <strain evidence="16">CECT 7069</strain>
    </source>
</reference>
<protein>
    <recommendedName>
        <fullName evidence="4 10">Trigger factor</fullName>
        <shortName evidence="10">TF</shortName>
        <ecNumber evidence="3 10">5.2.1.8</ecNumber>
    </recommendedName>
    <alternativeName>
        <fullName evidence="9 10">PPIase</fullName>
    </alternativeName>
</protein>
<dbReference type="RefSeq" id="WP_238223543.1">
    <property type="nucleotide sequence ID" value="NZ_BPQD01000007.1"/>
</dbReference>
<proteinExistence type="inferred from homology"/>
<keyword evidence="16" id="KW-1185">Reference proteome</keyword>
<dbReference type="GO" id="GO:0003755">
    <property type="term" value="F:peptidyl-prolyl cis-trans isomerase activity"/>
    <property type="evidence" value="ECO:0007669"/>
    <property type="project" value="UniProtKB-EC"/>
</dbReference>
<evidence type="ECO:0000256" key="11">
    <source>
        <dbReference type="PROSITE-ProRule" id="PRU00277"/>
    </source>
</evidence>
<dbReference type="InterPro" id="IPR008880">
    <property type="entry name" value="Trigger_fac_C"/>
</dbReference>
<evidence type="ECO:0000259" key="14">
    <source>
        <dbReference type="PROSITE" id="PS50059"/>
    </source>
</evidence>
<evidence type="ECO:0000256" key="3">
    <source>
        <dbReference type="ARBA" id="ARBA00013194"/>
    </source>
</evidence>
<dbReference type="InterPro" id="IPR027304">
    <property type="entry name" value="Trigger_fact/SurA_dom_sf"/>
</dbReference>
<dbReference type="Gene3D" id="1.10.3120.10">
    <property type="entry name" value="Trigger factor, C-terminal domain"/>
    <property type="match status" value="1"/>
</dbReference>
<dbReference type="Gene3D" id="3.10.50.40">
    <property type="match status" value="1"/>
</dbReference>
<evidence type="ECO:0000256" key="10">
    <source>
        <dbReference type="HAMAP-Rule" id="MF_00303"/>
    </source>
</evidence>
<dbReference type="SUPFAM" id="SSF54534">
    <property type="entry name" value="FKBP-like"/>
    <property type="match status" value="1"/>
</dbReference>
<dbReference type="EMBL" id="JAUFPX010000002">
    <property type="protein sequence ID" value="MDN3589259.1"/>
    <property type="molecule type" value="Genomic_DNA"/>
</dbReference>
<evidence type="ECO:0000256" key="4">
    <source>
        <dbReference type="ARBA" id="ARBA00016902"/>
    </source>
</evidence>
<accession>A0ABT8BBS2</accession>
<dbReference type="Pfam" id="PF05698">
    <property type="entry name" value="Trigger_C"/>
    <property type="match status" value="1"/>
</dbReference>
<dbReference type="Pfam" id="PF05697">
    <property type="entry name" value="Trigger_N"/>
    <property type="match status" value="1"/>
</dbReference>
<evidence type="ECO:0000256" key="9">
    <source>
        <dbReference type="ARBA" id="ARBA00029986"/>
    </source>
</evidence>
<keyword evidence="5 10" id="KW-0697">Rotamase</keyword>